<evidence type="ECO:0000256" key="4">
    <source>
        <dbReference type="ARBA" id="ARBA00022801"/>
    </source>
</evidence>
<feature type="domain" description="RNase III" evidence="9">
    <location>
        <begin position="726"/>
        <end position="896"/>
    </location>
</feature>
<dbReference type="GO" id="GO:0003723">
    <property type="term" value="F:RNA binding"/>
    <property type="evidence" value="ECO:0007669"/>
    <property type="project" value="UniProtKB-UniRule"/>
</dbReference>
<keyword evidence="2" id="KW-0540">Nuclease</keyword>
<proteinExistence type="inferred from homology"/>
<evidence type="ECO:0000313" key="11">
    <source>
        <dbReference type="Proteomes" id="UP000019149"/>
    </source>
</evidence>
<comment type="caution">
    <text evidence="10">The sequence shown here is derived from an EMBL/GenBank/DDBJ whole genome shotgun (WGS) entry which is preliminary data.</text>
</comment>
<dbReference type="SUPFAM" id="SSF69065">
    <property type="entry name" value="RNase III domain-like"/>
    <property type="match status" value="2"/>
</dbReference>
<dbReference type="CDD" id="cd19877">
    <property type="entry name" value="DSRM_RNAse_III_meta_like"/>
    <property type="match status" value="1"/>
</dbReference>
<evidence type="ECO:0000256" key="7">
    <source>
        <dbReference type="SAM" id="MobiDB-lite"/>
    </source>
</evidence>
<sequence length="1279" mass="145557">MTSDEPLTGRLYHDVAFLPVARLRVIEKVLLAHRLHCIDSTSGLVSNELNTTKAPLTDDFDQFEDPPQKKVIYINERELANLPDGASVYVLSSSNDSAKTQEPLLPTPPSTSLPTWALPSPLPPGFQFQSLIPLIPLSPLSFSTSSSFLLDFCPPPLCFQYPPPPPNVPLFAPPPPPPSAPPNQLALNPTALTPSRQTKPSCSRDVDNSWRGGVVFPNVWCTPATEFFETIGVCKFATQRMIELENDFENYVLKRREKALAGFPPVNTVRPPLKRLGSVDIDHGNHFPVLSKNGRKRPNTKKSGISSEPSIELGSVTPDHLLNVISGNMSSAHQSEVLQPHSLDDKLGQQRVEISHKLAHPHRLHPSIWHNEPGEHNSGPACSCKSKYRIGPLHNQFEGETEVPRCQLESNNRDRLYHYRVMVTPTTNFFDNKPSVIPFNGNDYLFDGYSIFLHSPIDNLLRFNLLYEFVHFNEEFPENFTVRALDMLTEYVFKELLELLDLNWRPHGVDTGCPVVHLLPRFVRRLENSGELLSADAILDYWMRQTQLPLIPASDLPTIRRMPNSEWSAHIDDLRGTLAWKPGAKPPAVRIDQLDRLSSYSSTSSSSMSSSCAARLPTFPMLVHMTFTPMKLSLSRDPQYKSVLKNYLKLLYLIVNKPRISAEDRNQLAELTNKLDSMDHSGVHRREITVELSSEGFYRTGIRPDVAQFALNMASFVTHVRCIMSLKSLEARLNYQFKDKSILHQALTHPSYRRTDFGTNQDHFQNTLTSCGLRTIKYGDKLQLYKKWRKKGLSKMIQVMSFMPKQHEERSKIYGNERLEFLGDAAIEIIASIHLFFMFPDLPEGNLDAYRQALRLGLHKHLLYTHSVDFCHDSTYVYARSDAFEAVMAALALDGGLEAVDRIFGAVLFGDCERIHRVWVQIPPHPLQAEYPDGDREWVLKVPMFKKLVDLEERLGIHFKHLRVLARALTVRKTGYNIYTLGDNQRLEFLGDSLLKYVTTDYLYRHFPRHHEGHLSLLKNSLVNKYTQATVCSELGLDQFIIRREENSLTISSIPEEATASATRRQQNVKNKADLLEAFIGALYVDKDITWVERFCQVCFWPRLVEFILKQEWNDPKSKLQQCCLTFRSLNEDPELAHYKVLEYAGPSNDREHKVGVYFRNVLLAVGIGRSVQSAEMDAAKNALEAHQEAFKQLNFQRAVIHKRYRQPYIAKMLNKLESWDESLVDKFVGDVPEDGREGTATSELVPKRKRCESSKEGDEDINVRGITDSDMELEDGSP</sequence>
<keyword evidence="3" id="KW-0255">Endonuclease</keyword>
<reference evidence="10 11" key="1">
    <citation type="journal article" date="2013" name="Nat. Genet.">
        <title>The genome of the hydatid tapeworm Echinococcus granulosus.</title>
        <authorList>
            <person name="Zheng H."/>
            <person name="Zhang W."/>
            <person name="Zhang L."/>
            <person name="Zhang Z."/>
            <person name="Li J."/>
            <person name="Lu G."/>
            <person name="Zhu Y."/>
            <person name="Wang Y."/>
            <person name="Huang Y."/>
            <person name="Liu J."/>
            <person name="Kang H."/>
            <person name="Chen J."/>
            <person name="Wang L."/>
            <person name="Chen A."/>
            <person name="Yu S."/>
            <person name="Gao Z."/>
            <person name="Jin L."/>
            <person name="Gu W."/>
            <person name="Wang Z."/>
            <person name="Zhao L."/>
            <person name="Shi B."/>
            <person name="Wen H."/>
            <person name="Lin R."/>
            <person name="Jones M.K."/>
            <person name="Brejova B."/>
            <person name="Vinar T."/>
            <person name="Zhao G."/>
            <person name="McManus D.P."/>
            <person name="Chen Z."/>
            <person name="Zhou Y."/>
            <person name="Wang S."/>
        </authorList>
    </citation>
    <scope>NUCLEOTIDE SEQUENCE [LARGE SCALE GENOMIC DNA]</scope>
</reference>
<evidence type="ECO:0000256" key="3">
    <source>
        <dbReference type="ARBA" id="ARBA00022759"/>
    </source>
</evidence>
<evidence type="ECO:0000313" key="10">
    <source>
        <dbReference type="EMBL" id="EUB61674.1"/>
    </source>
</evidence>
<accession>W6V5Q6</accession>
<evidence type="ECO:0000256" key="2">
    <source>
        <dbReference type="ARBA" id="ARBA00022722"/>
    </source>
</evidence>
<feature type="domain" description="DRBM" evidence="8">
    <location>
        <begin position="1115"/>
        <end position="1189"/>
    </location>
</feature>
<dbReference type="InterPro" id="IPR036389">
    <property type="entry name" value="RNase_III_sf"/>
</dbReference>
<evidence type="ECO:0000256" key="5">
    <source>
        <dbReference type="ARBA" id="ARBA00022884"/>
    </source>
</evidence>
<dbReference type="Pfam" id="PF26050">
    <property type="entry name" value="Helical_CED_Drosha"/>
    <property type="match status" value="1"/>
</dbReference>
<dbReference type="SUPFAM" id="SSF54768">
    <property type="entry name" value="dsRNA-binding domain-like"/>
    <property type="match status" value="1"/>
</dbReference>
<evidence type="ECO:0000259" key="8">
    <source>
        <dbReference type="PROSITE" id="PS50137"/>
    </source>
</evidence>
<dbReference type="AlphaFoldDB" id="W6V5Q6"/>
<gene>
    <name evidence="10" type="ORF">EGR_03488</name>
</gene>
<evidence type="ECO:0000259" key="9">
    <source>
        <dbReference type="PROSITE" id="PS50142"/>
    </source>
</evidence>
<organism evidence="10 11">
    <name type="scientific">Echinococcus granulosus</name>
    <name type="common">Hydatid tapeworm</name>
    <dbReference type="NCBI Taxonomy" id="6210"/>
    <lineage>
        <taxon>Eukaryota</taxon>
        <taxon>Metazoa</taxon>
        <taxon>Spiralia</taxon>
        <taxon>Lophotrochozoa</taxon>
        <taxon>Platyhelminthes</taxon>
        <taxon>Cestoda</taxon>
        <taxon>Eucestoda</taxon>
        <taxon>Cyclophyllidea</taxon>
        <taxon>Taeniidae</taxon>
        <taxon>Echinococcus</taxon>
        <taxon>Echinococcus granulosus group</taxon>
    </lineage>
</organism>
<dbReference type="InterPro" id="IPR044442">
    <property type="entry name" value="RNAse_III_DSRM__animal"/>
</dbReference>
<dbReference type="InterPro" id="IPR058938">
    <property type="entry name" value="Helical_CED_Drosha"/>
</dbReference>
<dbReference type="OrthoDB" id="67027at2759"/>
<dbReference type="PROSITE" id="PS00517">
    <property type="entry name" value="RNASE_3_1"/>
    <property type="match status" value="2"/>
</dbReference>
<dbReference type="KEGG" id="egl:EGR_03488"/>
<keyword evidence="11" id="KW-1185">Reference proteome</keyword>
<dbReference type="PROSITE" id="PS50137">
    <property type="entry name" value="DS_RBD"/>
    <property type="match status" value="1"/>
</dbReference>
<dbReference type="InterPro" id="IPR011907">
    <property type="entry name" value="RNase_III"/>
</dbReference>
<dbReference type="Proteomes" id="UP000019149">
    <property type="component" value="Unassembled WGS sequence"/>
</dbReference>
<feature type="region of interest" description="Disordered" evidence="7">
    <location>
        <begin position="169"/>
        <end position="205"/>
    </location>
</feature>
<dbReference type="RefSeq" id="XP_024352870.1">
    <property type="nucleotide sequence ID" value="XM_024492737.1"/>
</dbReference>
<dbReference type="InterPro" id="IPR000999">
    <property type="entry name" value="RNase_III_dom"/>
</dbReference>
<dbReference type="EMBL" id="APAU02000018">
    <property type="protein sequence ID" value="EUB61674.1"/>
    <property type="molecule type" value="Genomic_DNA"/>
</dbReference>
<evidence type="ECO:0000256" key="6">
    <source>
        <dbReference type="PROSITE-ProRule" id="PRU00266"/>
    </source>
</evidence>
<dbReference type="SMART" id="SM00535">
    <property type="entry name" value="RIBOc"/>
    <property type="match status" value="2"/>
</dbReference>
<feature type="compositionally biased region" description="Polar residues" evidence="7">
    <location>
        <begin position="190"/>
        <end position="201"/>
    </location>
</feature>
<comment type="similarity">
    <text evidence="1">Belongs to the ribonuclease III family.</text>
</comment>
<dbReference type="GeneID" id="36339203"/>
<dbReference type="HAMAP" id="MF_00104">
    <property type="entry name" value="RNase_III"/>
    <property type="match status" value="1"/>
</dbReference>
<feature type="region of interest" description="Disordered" evidence="7">
    <location>
        <begin position="1232"/>
        <end position="1279"/>
    </location>
</feature>
<name>W6V5Q6_ECHGR</name>
<dbReference type="Pfam" id="PF00636">
    <property type="entry name" value="Ribonuclease_3"/>
    <property type="match status" value="2"/>
</dbReference>
<feature type="region of interest" description="Disordered" evidence="7">
    <location>
        <begin position="277"/>
        <end position="312"/>
    </location>
</feature>
<dbReference type="SMART" id="SM00358">
    <property type="entry name" value="DSRM"/>
    <property type="match status" value="1"/>
</dbReference>
<dbReference type="GO" id="GO:0004525">
    <property type="term" value="F:ribonuclease III activity"/>
    <property type="evidence" value="ECO:0007669"/>
    <property type="project" value="InterPro"/>
</dbReference>
<dbReference type="Gene3D" id="1.10.1520.10">
    <property type="entry name" value="Ribonuclease III domain"/>
    <property type="match status" value="2"/>
</dbReference>
<keyword evidence="4" id="KW-0378">Hydrolase</keyword>
<dbReference type="OMA" id="SPLNHNE"/>
<dbReference type="PANTHER" id="PTHR11207:SF0">
    <property type="entry name" value="RIBONUCLEASE 3"/>
    <property type="match status" value="1"/>
</dbReference>
<dbReference type="CDD" id="cd00593">
    <property type="entry name" value="RIBOc"/>
    <property type="match status" value="2"/>
</dbReference>
<dbReference type="GO" id="GO:0031053">
    <property type="term" value="P:primary miRNA processing"/>
    <property type="evidence" value="ECO:0007669"/>
    <property type="project" value="TreeGrafter"/>
</dbReference>
<dbReference type="CTD" id="36339203"/>
<protein>
    <submittedName>
        <fullName evidence="10">Ribonuclease 3</fullName>
    </submittedName>
</protein>
<dbReference type="InterPro" id="IPR014720">
    <property type="entry name" value="dsRBD_dom"/>
</dbReference>
<feature type="compositionally biased region" description="Acidic residues" evidence="7">
    <location>
        <begin position="1270"/>
        <end position="1279"/>
    </location>
</feature>
<dbReference type="PROSITE" id="PS50142">
    <property type="entry name" value="RNASE_3_2"/>
    <property type="match status" value="2"/>
</dbReference>
<evidence type="ECO:0000256" key="1">
    <source>
        <dbReference type="ARBA" id="ARBA00010183"/>
    </source>
</evidence>
<dbReference type="Gene3D" id="3.30.160.20">
    <property type="match status" value="1"/>
</dbReference>
<dbReference type="GO" id="GO:0031054">
    <property type="term" value="P:pre-miRNA processing"/>
    <property type="evidence" value="ECO:0007669"/>
    <property type="project" value="InterPro"/>
</dbReference>
<dbReference type="STRING" id="6210.W6V5Q6"/>
<feature type="compositionally biased region" description="Pro residues" evidence="7">
    <location>
        <begin position="169"/>
        <end position="181"/>
    </location>
</feature>
<dbReference type="PANTHER" id="PTHR11207">
    <property type="entry name" value="RIBONUCLEASE III"/>
    <property type="match status" value="1"/>
</dbReference>
<feature type="domain" description="RNase III" evidence="9">
    <location>
        <begin position="948"/>
        <end position="1088"/>
    </location>
</feature>
<dbReference type="Pfam" id="PF00035">
    <property type="entry name" value="dsrm"/>
    <property type="match status" value="1"/>
</dbReference>
<keyword evidence="5 6" id="KW-0694">RNA-binding</keyword>
<dbReference type="GO" id="GO:0006364">
    <property type="term" value="P:rRNA processing"/>
    <property type="evidence" value="ECO:0007669"/>
    <property type="project" value="InterPro"/>
</dbReference>
<dbReference type="GO" id="GO:0070877">
    <property type="term" value="C:microprocessor complex"/>
    <property type="evidence" value="ECO:0007669"/>
    <property type="project" value="TreeGrafter"/>
</dbReference>